<keyword evidence="1" id="KW-0732">Signal</keyword>
<dbReference type="Pfam" id="PF04264">
    <property type="entry name" value="YceI"/>
    <property type="match status" value="1"/>
</dbReference>
<protein>
    <recommendedName>
        <fullName evidence="2">Lipid/polyisoprenoid-binding YceI-like domain-containing protein</fullName>
    </recommendedName>
</protein>
<sequence>MKRTYKLNILFSIITLLSLSSFTANSPTVWTNDLPHSQLFFTVTHLGINDVSGTFDDITVQVKSSKKDFSDAVFTLTAKQIQLTHVLKHETIT</sequence>
<evidence type="ECO:0000259" key="2">
    <source>
        <dbReference type="Pfam" id="PF04264"/>
    </source>
</evidence>
<reference evidence="3" key="1">
    <citation type="submission" date="2022-10" db="EMBL/GenBank/DDBJ databases">
        <authorList>
            <person name="Yu W.X."/>
        </authorList>
    </citation>
    <scope>NUCLEOTIDE SEQUENCE</scope>
    <source>
        <strain evidence="3">AAT</strain>
    </source>
</reference>
<dbReference type="RefSeq" id="WP_301192987.1">
    <property type="nucleotide sequence ID" value="NZ_JAPDPJ010000110.1"/>
</dbReference>
<name>A0AAE3SHI2_9BACT</name>
<dbReference type="Proteomes" id="UP001209229">
    <property type="component" value="Unassembled WGS sequence"/>
</dbReference>
<dbReference type="SUPFAM" id="SSF101874">
    <property type="entry name" value="YceI-like"/>
    <property type="match status" value="1"/>
</dbReference>
<dbReference type="Gene3D" id="2.40.128.110">
    <property type="entry name" value="Lipid/polyisoprenoid-binding, YceI-like"/>
    <property type="match status" value="1"/>
</dbReference>
<accession>A0AAE3SHI2</accession>
<evidence type="ECO:0000256" key="1">
    <source>
        <dbReference type="SAM" id="SignalP"/>
    </source>
</evidence>
<feature type="chain" id="PRO_5042222647" description="Lipid/polyisoprenoid-binding YceI-like domain-containing protein" evidence="1">
    <location>
        <begin position="27"/>
        <end position="93"/>
    </location>
</feature>
<feature type="domain" description="Lipid/polyisoprenoid-binding YceI-like" evidence="2">
    <location>
        <begin position="30"/>
        <end position="81"/>
    </location>
</feature>
<evidence type="ECO:0000313" key="3">
    <source>
        <dbReference type="EMBL" id="MCW3789436.1"/>
    </source>
</evidence>
<dbReference type="AlphaFoldDB" id="A0AAE3SHI2"/>
<proteinExistence type="predicted"/>
<keyword evidence="4" id="KW-1185">Reference proteome</keyword>
<organism evidence="3 4">
    <name type="scientific">Plebeiibacterium sediminum</name>
    <dbReference type="NCBI Taxonomy" id="2992112"/>
    <lineage>
        <taxon>Bacteria</taxon>
        <taxon>Pseudomonadati</taxon>
        <taxon>Bacteroidota</taxon>
        <taxon>Bacteroidia</taxon>
        <taxon>Marinilabiliales</taxon>
        <taxon>Marinilabiliaceae</taxon>
        <taxon>Plebeiibacterium</taxon>
    </lineage>
</organism>
<gene>
    <name evidence="3" type="ORF">OM075_23440</name>
</gene>
<evidence type="ECO:0000313" key="4">
    <source>
        <dbReference type="Proteomes" id="UP001209229"/>
    </source>
</evidence>
<comment type="caution">
    <text evidence="3">The sequence shown here is derived from an EMBL/GenBank/DDBJ whole genome shotgun (WGS) entry which is preliminary data.</text>
</comment>
<feature type="signal peptide" evidence="1">
    <location>
        <begin position="1"/>
        <end position="26"/>
    </location>
</feature>
<dbReference type="EMBL" id="JAPDPJ010000110">
    <property type="protein sequence ID" value="MCW3789436.1"/>
    <property type="molecule type" value="Genomic_DNA"/>
</dbReference>
<dbReference type="InterPro" id="IPR007372">
    <property type="entry name" value="Lipid/polyisoprenoid-bd_YceI"/>
</dbReference>
<dbReference type="InterPro" id="IPR036761">
    <property type="entry name" value="TTHA0802/YceI-like_sf"/>
</dbReference>